<accession>X1CK95</accession>
<feature type="non-terminal residue" evidence="1">
    <location>
        <position position="1"/>
    </location>
</feature>
<evidence type="ECO:0000313" key="1">
    <source>
        <dbReference type="EMBL" id="GAG84616.1"/>
    </source>
</evidence>
<comment type="caution">
    <text evidence="1">The sequence shown here is derived from an EMBL/GenBank/DDBJ whole genome shotgun (WGS) entry which is preliminary data.</text>
</comment>
<dbReference type="AlphaFoldDB" id="X1CK95"/>
<sequence>KNYEPISVVIKTDRHGKTVLSNVKNGLIEYKFTKNNLYYKKILRCPIILLSIYKKYNVNHYKLKLNGDIVCLMQSHLIDYILDRNLFYISGKKLRDSVDIILKALEEKKLKKH</sequence>
<proteinExistence type="predicted"/>
<gene>
    <name evidence="1" type="ORF">S01H4_36182</name>
</gene>
<reference evidence="1" key="1">
    <citation type="journal article" date="2014" name="Front. Microbiol.">
        <title>High frequency of phylogenetically diverse reductive dehalogenase-homologous genes in deep subseafloor sedimentary metagenomes.</title>
        <authorList>
            <person name="Kawai M."/>
            <person name="Futagami T."/>
            <person name="Toyoda A."/>
            <person name="Takaki Y."/>
            <person name="Nishi S."/>
            <person name="Hori S."/>
            <person name="Arai W."/>
            <person name="Tsubouchi T."/>
            <person name="Morono Y."/>
            <person name="Uchiyama I."/>
            <person name="Ito T."/>
            <person name="Fujiyama A."/>
            <person name="Inagaki F."/>
            <person name="Takami H."/>
        </authorList>
    </citation>
    <scope>NUCLEOTIDE SEQUENCE</scope>
    <source>
        <strain evidence="1">Expedition CK06-06</strain>
    </source>
</reference>
<name>X1CK95_9ZZZZ</name>
<protein>
    <submittedName>
        <fullName evidence="1">Uncharacterized protein</fullName>
    </submittedName>
</protein>
<dbReference type="EMBL" id="BART01019316">
    <property type="protein sequence ID" value="GAG84616.1"/>
    <property type="molecule type" value="Genomic_DNA"/>
</dbReference>
<organism evidence="1">
    <name type="scientific">marine sediment metagenome</name>
    <dbReference type="NCBI Taxonomy" id="412755"/>
    <lineage>
        <taxon>unclassified sequences</taxon>
        <taxon>metagenomes</taxon>
        <taxon>ecological metagenomes</taxon>
    </lineage>
</organism>